<evidence type="ECO:0000259" key="7">
    <source>
        <dbReference type="PROSITE" id="PS51462"/>
    </source>
</evidence>
<keyword evidence="6" id="KW-0460">Magnesium</keyword>
<feature type="domain" description="Nudix hydrolase" evidence="7">
    <location>
        <begin position="14"/>
        <end position="144"/>
    </location>
</feature>
<dbReference type="PROSITE" id="PS51462">
    <property type="entry name" value="NUDIX"/>
    <property type="match status" value="1"/>
</dbReference>
<keyword evidence="5 6" id="KW-0378">Hydrolase</keyword>
<comment type="subunit">
    <text evidence="3 6">Monomer.</text>
</comment>
<comment type="cofactor">
    <cofactor evidence="1 6">
        <name>Mg(2+)</name>
        <dbReference type="ChEBI" id="CHEBI:18420"/>
    </cofactor>
</comment>
<dbReference type="EMBL" id="CYHA01000006">
    <property type="protein sequence ID" value="CUA85706.1"/>
    <property type="molecule type" value="Genomic_DNA"/>
</dbReference>
<dbReference type="PANTHER" id="PTHR43046:SF14">
    <property type="entry name" value="MUTT_NUDIX FAMILY PROTEIN"/>
    <property type="match status" value="1"/>
</dbReference>
<dbReference type="Pfam" id="PF00293">
    <property type="entry name" value="NUDIX"/>
    <property type="match status" value="1"/>
</dbReference>
<organism evidence="8 9">
    <name type="scientific">Gulbenkiania indica</name>
    <dbReference type="NCBI Taxonomy" id="375574"/>
    <lineage>
        <taxon>Bacteria</taxon>
        <taxon>Pseudomonadati</taxon>
        <taxon>Pseudomonadota</taxon>
        <taxon>Betaproteobacteria</taxon>
        <taxon>Neisseriales</taxon>
        <taxon>Chromobacteriaceae</taxon>
        <taxon>Gulbenkiania</taxon>
    </lineage>
</organism>
<dbReference type="InterPro" id="IPR000086">
    <property type="entry name" value="NUDIX_hydrolase_dom"/>
</dbReference>
<dbReference type="InterPro" id="IPR033713">
    <property type="entry name" value="NudJ"/>
</dbReference>
<evidence type="ECO:0000313" key="9">
    <source>
        <dbReference type="Proteomes" id="UP000243535"/>
    </source>
</evidence>
<comment type="similarity">
    <text evidence="2 6">Belongs to the Nudix hydrolase family. NudJ subfamily.</text>
</comment>
<accession>A0A0K6H482</accession>
<dbReference type="GO" id="GO:0017110">
    <property type="term" value="F:nucleoside diphosphate phosphatase activity"/>
    <property type="evidence" value="ECO:0007669"/>
    <property type="project" value="InterPro"/>
</dbReference>
<protein>
    <recommendedName>
        <fullName evidence="4 6">Phosphatase NudJ</fullName>
        <ecNumber evidence="6">3.6.1.-</ecNumber>
    </recommendedName>
</protein>
<evidence type="ECO:0000256" key="5">
    <source>
        <dbReference type="ARBA" id="ARBA00022801"/>
    </source>
</evidence>
<dbReference type="Gene3D" id="3.90.79.10">
    <property type="entry name" value="Nucleoside Triphosphate Pyrophosphohydrolase"/>
    <property type="match status" value="1"/>
</dbReference>
<dbReference type="PANTHER" id="PTHR43046">
    <property type="entry name" value="GDP-MANNOSE MANNOSYL HYDROLASE"/>
    <property type="match status" value="1"/>
</dbReference>
<name>A0A0K6H482_9NEIS</name>
<proteinExistence type="inferred from homology"/>
<gene>
    <name evidence="6" type="primary">nudJ</name>
    <name evidence="8" type="ORF">Ga0061063_2474</name>
</gene>
<dbReference type="STRING" id="375574.GCA_001418035_02254"/>
<dbReference type="CDD" id="cd03675">
    <property type="entry name" value="NUDIX_Hydrolase"/>
    <property type="match status" value="1"/>
</dbReference>
<evidence type="ECO:0000256" key="3">
    <source>
        <dbReference type="ARBA" id="ARBA00011245"/>
    </source>
</evidence>
<dbReference type="Proteomes" id="UP000243535">
    <property type="component" value="Unassembled WGS sequence"/>
</dbReference>
<dbReference type="InterPro" id="IPR015797">
    <property type="entry name" value="NUDIX_hydrolase-like_dom_sf"/>
</dbReference>
<dbReference type="GO" id="GO:0017111">
    <property type="term" value="F:ribonucleoside triphosphate phosphatase activity"/>
    <property type="evidence" value="ECO:0007669"/>
    <property type="project" value="InterPro"/>
</dbReference>
<dbReference type="GO" id="GO:0004787">
    <property type="term" value="F:thiamine diphosphate phosphatase activity"/>
    <property type="evidence" value="ECO:0007669"/>
    <property type="project" value="InterPro"/>
</dbReference>
<dbReference type="EC" id="3.6.1.-" evidence="6"/>
<reference evidence="9" key="1">
    <citation type="submission" date="2015-08" db="EMBL/GenBank/DDBJ databases">
        <authorList>
            <person name="Varghese N."/>
        </authorList>
    </citation>
    <scope>NUCLEOTIDE SEQUENCE [LARGE SCALE GENOMIC DNA]</scope>
    <source>
        <strain evidence="9">DSM 17901</strain>
    </source>
</reference>
<dbReference type="SUPFAM" id="SSF55811">
    <property type="entry name" value="Nudix"/>
    <property type="match status" value="1"/>
</dbReference>
<keyword evidence="9" id="KW-1185">Reference proteome</keyword>
<dbReference type="AlphaFoldDB" id="A0A0K6H482"/>
<evidence type="ECO:0000256" key="1">
    <source>
        <dbReference type="ARBA" id="ARBA00001946"/>
    </source>
</evidence>
<evidence type="ECO:0000256" key="2">
    <source>
        <dbReference type="ARBA" id="ARBA00007608"/>
    </source>
</evidence>
<evidence type="ECO:0000313" key="8">
    <source>
        <dbReference type="EMBL" id="CUA85706.1"/>
    </source>
</evidence>
<evidence type="ECO:0000256" key="6">
    <source>
        <dbReference type="RuleBase" id="RU364043"/>
    </source>
</evidence>
<evidence type="ECO:0000256" key="4">
    <source>
        <dbReference type="ARBA" id="ARBA00015552"/>
    </source>
</evidence>
<sequence>MIVNNKKGGARNMQWKPNTTVAAIIEQEGRFLMVREDTSDGIRLNQPAGHLERGETLLDAVRREVLEETAWHFVPQALVGVYLADRAGSNITYLRFAFCGSPLAEEPDRALDDGILAAVWMTAEEIRASAALHRSPAVLASLEDYLAGQRLPLTALRRLTP</sequence>